<accession>A0A0E9WPX9</accession>
<protein>
    <submittedName>
        <fullName evidence="1">Uncharacterized protein</fullName>
    </submittedName>
</protein>
<organism evidence="1">
    <name type="scientific">Anguilla anguilla</name>
    <name type="common">European freshwater eel</name>
    <name type="synonym">Muraena anguilla</name>
    <dbReference type="NCBI Taxonomy" id="7936"/>
    <lineage>
        <taxon>Eukaryota</taxon>
        <taxon>Metazoa</taxon>
        <taxon>Chordata</taxon>
        <taxon>Craniata</taxon>
        <taxon>Vertebrata</taxon>
        <taxon>Euteleostomi</taxon>
        <taxon>Actinopterygii</taxon>
        <taxon>Neopterygii</taxon>
        <taxon>Teleostei</taxon>
        <taxon>Anguilliformes</taxon>
        <taxon>Anguillidae</taxon>
        <taxon>Anguilla</taxon>
    </lineage>
</organism>
<sequence length="42" mass="4695">MCLSFSQCISHQIGLLFLSHGNGLECCIFRAHYVSELAFCTD</sequence>
<dbReference type="EMBL" id="GBXM01016256">
    <property type="protein sequence ID" value="JAH92321.1"/>
    <property type="molecule type" value="Transcribed_RNA"/>
</dbReference>
<name>A0A0E9WPX9_ANGAN</name>
<dbReference type="AlphaFoldDB" id="A0A0E9WPX9"/>
<reference evidence="1" key="2">
    <citation type="journal article" date="2015" name="Fish Shellfish Immunol.">
        <title>Early steps in the European eel (Anguilla anguilla)-Vibrio vulnificus interaction in the gills: Role of the RtxA13 toxin.</title>
        <authorList>
            <person name="Callol A."/>
            <person name="Pajuelo D."/>
            <person name="Ebbesson L."/>
            <person name="Teles M."/>
            <person name="MacKenzie S."/>
            <person name="Amaro C."/>
        </authorList>
    </citation>
    <scope>NUCLEOTIDE SEQUENCE</scope>
</reference>
<reference evidence="1" key="1">
    <citation type="submission" date="2014-11" db="EMBL/GenBank/DDBJ databases">
        <authorList>
            <person name="Amaro Gonzalez C."/>
        </authorList>
    </citation>
    <scope>NUCLEOTIDE SEQUENCE</scope>
</reference>
<evidence type="ECO:0000313" key="1">
    <source>
        <dbReference type="EMBL" id="JAH92321.1"/>
    </source>
</evidence>
<proteinExistence type="predicted"/>